<sequence>MEYQIPPPSVIRLLMLYNVVIMMVRRDIARHQLPVSVEQLIILMHIKDHESISQQDIAKLTRKNKSSIHRLVGILKEKGLLEISLNKNDKRLHVLTLTVKGVQICEVFNDQANAPFPGGDHFSPHRPADKK</sequence>
<dbReference type="InterPro" id="IPR036390">
    <property type="entry name" value="WH_DNA-bd_sf"/>
</dbReference>
<dbReference type="InterPro" id="IPR039422">
    <property type="entry name" value="MarR/SlyA-like"/>
</dbReference>
<organism evidence="2 3">
    <name type="scientific">Dyadobacter endophyticus</name>
    <dbReference type="NCBI Taxonomy" id="1749036"/>
    <lineage>
        <taxon>Bacteria</taxon>
        <taxon>Pseudomonadati</taxon>
        <taxon>Bacteroidota</taxon>
        <taxon>Cytophagia</taxon>
        <taxon>Cytophagales</taxon>
        <taxon>Spirosomataceae</taxon>
        <taxon>Dyadobacter</taxon>
    </lineage>
</organism>
<dbReference type="Gene3D" id="1.10.10.10">
    <property type="entry name" value="Winged helix-like DNA-binding domain superfamily/Winged helix DNA-binding domain"/>
    <property type="match status" value="1"/>
</dbReference>
<reference evidence="3" key="1">
    <citation type="journal article" date="2019" name="Int. J. Syst. Evol. Microbiol.">
        <title>The Global Catalogue of Microorganisms (GCM) 10K type strain sequencing project: providing services to taxonomists for standard genome sequencing and annotation.</title>
        <authorList>
            <consortium name="The Broad Institute Genomics Platform"/>
            <consortium name="The Broad Institute Genome Sequencing Center for Infectious Disease"/>
            <person name="Wu L."/>
            <person name="Ma J."/>
        </authorList>
    </citation>
    <scope>NUCLEOTIDE SEQUENCE [LARGE SCALE GENOMIC DNA]</scope>
    <source>
        <strain evidence="3">CGMCC 1.15288</strain>
    </source>
</reference>
<dbReference type="PANTHER" id="PTHR33164">
    <property type="entry name" value="TRANSCRIPTIONAL REGULATOR, MARR FAMILY"/>
    <property type="match status" value="1"/>
</dbReference>
<evidence type="ECO:0000313" key="3">
    <source>
        <dbReference type="Proteomes" id="UP000600214"/>
    </source>
</evidence>
<dbReference type="Proteomes" id="UP000600214">
    <property type="component" value="Unassembled WGS sequence"/>
</dbReference>
<dbReference type="InterPro" id="IPR000835">
    <property type="entry name" value="HTH_MarR-typ"/>
</dbReference>
<protein>
    <recommendedName>
        <fullName evidence="1">HTH marR-type domain-containing protein</fullName>
    </recommendedName>
</protein>
<gene>
    <name evidence="2" type="ORF">GCM10007423_08330</name>
</gene>
<feature type="domain" description="HTH marR-type" evidence="1">
    <location>
        <begin position="7"/>
        <end position="131"/>
    </location>
</feature>
<dbReference type="SMART" id="SM00347">
    <property type="entry name" value="HTH_MARR"/>
    <property type="match status" value="1"/>
</dbReference>
<name>A0ABQ1YGR0_9BACT</name>
<evidence type="ECO:0000259" key="1">
    <source>
        <dbReference type="PROSITE" id="PS50995"/>
    </source>
</evidence>
<proteinExistence type="predicted"/>
<dbReference type="SUPFAM" id="SSF46785">
    <property type="entry name" value="Winged helix' DNA-binding domain"/>
    <property type="match status" value="1"/>
</dbReference>
<dbReference type="Pfam" id="PF12802">
    <property type="entry name" value="MarR_2"/>
    <property type="match status" value="1"/>
</dbReference>
<dbReference type="InterPro" id="IPR036388">
    <property type="entry name" value="WH-like_DNA-bd_sf"/>
</dbReference>
<accession>A0ABQ1YGR0</accession>
<dbReference type="EMBL" id="BMIA01000001">
    <property type="protein sequence ID" value="GGH24681.1"/>
    <property type="molecule type" value="Genomic_DNA"/>
</dbReference>
<keyword evidence="3" id="KW-1185">Reference proteome</keyword>
<dbReference type="RefSeq" id="WP_188928942.1">
    <property type="nucleotide sequence ID" value="NZ_BMIA01000001.1"/>
</dbReference>
<comment type="caution">
    <text evidence="2">The sequence shown here is derived from an EMBL/GenBank/DDBJ whole genome shotgun (WGS) entry which is preliminary data.</text>
</comment>
<dbReference type="PANTHER" id="PTHR33164:SF94">
    <property type="entry name" value="TRANSCRIPTIONAL REGULATORY PROTEIN-RELATED"/>
    <property type="match status" value="1"/>
</dbReference>
<dbReference type="PROSITE" id="PS50995">
    <property type="entry name" value="HTH_MARR_2"/>
    <property type="match status" value="1"/>
</dbReference>
<evidence type="ECO:0000313" key="2">
    <source>
        <dbReference type="EMBL" id="GGH24681.1"/>
    </source>
</evidence>